<name>A0A1D8DD03_NILLU</name>
<comment type="similarity">
    <text evidence="1 6">Belongs to the annexin family.</text>
</comment>
<proteinExistence type="evidence at transcript level"/>
<evidence type="ECO:0000256" key="5">
    <source>
        <dbReference type="ARBA" id="ARBA00023302"/>
    </source>
</evidence>
<dbReference type="GO" id="GO:0005634">
    <property type="term" value="C:nucleus"/>
    <property type="evidence" value="ECO:0007669"/>
    <property type="project" value="TreeGrafter"/>
</dbReference>
<dbReference type="PRINTS" id="PR00196">
    <property type="entry name" value="ANNEXIN"/>
</dbReference>
<dbReference type="EMBL" id="KU366705">
    <property type="protein sequence ID" value="AOS87598.1"/>
    <property type="molecule type" value="mRNA"/>
</dbReference>
<reference evidence="7" key="2">
    <citation type="submission" date="2016-01" db="EMBL/GenBank/DDBJ databases">
        <authorList>
            <person name="Oliw E.H."/>
        </authorList>
    </citation>
    <scope>NUCLEOTIDE SEQUENCE</scope>
    <source>
        <strain evidence="7">51</strain>
    </source>
</reference>
<dbReference type="InterPro" id="IPR018502">
    <property type="entry name" value="Annexin_repeat"/>
</dbReference>
<dbReference type="FunFam" id="1.10.220.10:FF:000003">
    <property type="entry name" value="Annexin"/>
    <property type="match status" value="1"/>
</dbReference>
<sequence>MAYTPIPTVVPKDGFSASEDGQALRAAMKGFGTDEAAIIDILTTRTNAQRQEIAKFFTSEYGRNLIEDLKSELGGKFESVIVALMQPPFEFLAHHLHKAMKGIGTDDQAVIEVLCTRNKAEIQEIVDTYWRLYDRPLAEHICTETSGDFRRFLTLLVTGVRDEPGVVSAEKAKEEAQLLYNAGEGKLGTDEEVFNKILSHDSYEQLRIVFEEYKNLAGRTIEQSLRNELSGSLLDAYIGVVECVQCPVTYLAKQLHNAVKGFGTDNNTLIRIIVSRSEIDLGNIKQEYERLYDKTLESVVKSETSGDYKKALVALIGGP</sequence>
<evidence type="ECO:0000313" key="7">
    <source>
        <dbReference type="EMBL" id="AOS87598.1"/>
    </source>
</evidence>
<dbReference type="GO" id="GO:0001786">
    <property type="term" value="F:phosphatidylserine binding"/>
    <property type="evidence" value="ECO:0007669"/>
    <property type="project" value="TreeGrafter"/>
</dbReference>
<dbReference type="GO" id="GO:0005544">
    <property type="term" value="F:calcium-dependent phospholipid binding"/>
    <property type="evidence" value="ECO:0007669"/>
    <property type="project" value="UniProtKB-KW"/>
</dbReference>
<dbReference type="PANTHER" id="PTHR10502">
    <property type="entry name" value="ANNEXIN"/>
    <property type="match status" value="1"/>
</dbReference>
<dbReference type="GO" id="GO:0005509">
    <property type="term" value="F:calcium ion binding"/>
    <property type="evidence" value="ECO:0007669"/>
    <property type="project" value="InterPro"/>
</dbReference>
<dbReference type="GO" id="GO:0012506">
    <property type="term" value="C:vesicle membrane"/>
    <property type="evidence" value="ECO:0007669"/>
    <property type="project" value="TreeGrafter"/>
</dbReference>
<dbReference type="PROSITE" id="PS00223">
    <property type="entry name" value="ANNEXIN_1"/>
    <property type="match status" value="3"/>
</dbReference>
<dbReference type="FunFam" id="1.10.220.10:FF:000004">
    <property type="entry name" value="Annexin"/>
    <property type="match status" value="1"/>
</dbReference>
<evidence type="ECO:0000256" key="3">
    <source>
        <dbReference type="ARBA" id="ARBA00022837"/>
    </source>
</evidence>
<dbReference type="InterPro" id="IPR001464">
    <property type="entry name" value="Annexin"/>
</dbReference>
<dbReference type="Pfam" id="PF00191">
    <property type="entry name" value="Annexin"/>
    <property type="match status" value="4"/>
</dbReference>
<dbReference type="FunFam" id="1.10.220.10:FF:000001">
    <property type="entry name" value="Annexin"/>
    <property type="match status" value="1"/>
</dbReference>
<dbReference type="PANTHER" id="PTHR10502:SF177">
    <property type="entry name" value="ANNEXIN B10"/>
    <property type="match status" value="1"/>
</dbReference>
<dbReference type="GeneID" id="111064179"/>
<comment type="domain">
    <text evidence="6">A pair of annexin repeats may form one binding site for calcium and phospholipid.</text>
</comment>
<dbReference type="KEGG" id="nlu:111064179"/>
<keyword evidence="2 6" id="KW-0677">Repeat</keyword>
<dbReference type="CTD" id="33019"/>
<evidence type="ECO:0000256" key="4">
    <source>
        <dbReference type="ARBA" id="ARBA00023216"/>
    </source>
</evidence>
<evidence type="ECO:0000256" key="6">
    <source>
        <dbReference type="RuleBase" id="RU003540"/>
    </source>
</evidence>
<dbReference type="GO" id="GO:0005886">
    <property type="term" value="C:plasma membrane"/>
    <property type="evidence" value="ECO:0007669"/>
    <property type="project" value="TreeGrafter"/>
</dbReference>
<dbReference type="InterPro" id="IPR018252">
    <property type="entry name" value="Annexin_repeat_CS"/>
</dbReference>
<organism evidence="7">
    <name type="scientific">Nilaparvata lugens</name>
    <name type="common">Brown planthopper</name>
    <dbReference type="NCBI Taxonomy" id="108931"/>
    <lineage>
        <taxon>Eukaryota</taxon>
        <taxon>Metazoa</taxon>
        <taxon>Ecdysozoa</taxon>
        <taxon>Arthropoda</taxon>
        <taxon>Hexapoda</taxon>
        <taxon>Insecta</taxon>
        <taxon>Pterygota</taxon>
        <taxon>Neoptera</taxon>
        <taxon>Paraneoptera</taxon>
        <taxon>Hemiptera</taxon>
        <taxon>Auchenorrhyncha</taxon>
        <taxon>Fulgoroidea</taxon>
        <taxon>Delphacidae</taxon>
        <taxon>Delphacinae</taxon>
        <taxon>Nilaparvata</taxon>
    </lineage>
</organism>
<dbReference type="Gene3D" id="1.10.220.10">
    <property type="entry name" value="Annexin"/>
    <property type="match status" value="4"/>
</dbReference>
<dbReference type="PROSITE" id="PS51897">
    <property type="entry name" value="ANNEXIN_2"/>
    <property type="match status" value="4"/>
</dbReference>
<evidence type="ECO:0000256" key="1">
    <source>
        <dbReference type="ARBA" id="ARBA00007831"/>
    </source>
</evidence>
<dbReference type="RefSeq" id="XP_022207561.1">
    <property type="nucleotide sequence ID" value="XM_022351869.2"/>
</dbReference>
<evidence type="ECO:0000256" key="2">
    <source>
        <dbReference type="ARBA" id="ARBA00022737"/>
    </source>
</evidence>
<dbReference type="GO" id="GO:0005737">
    <property type="term" value="C:cytoplasm"/>
    <property type="evidence" value="ECO:0007669"/>
    <property type="project" value="TreeGrafter"/>
</dbReference>
<accession>A0A1D8DD03</accession>
<reference evidence="7" key="1">
    <citation type="journal article" date="2016" name="J. Proteome Res.">
        <title>Screening and Functional Analyses of Nilaparvata lugens Salivary Proteome.</title>
        <authorList>
            <person name="Huang H.J."/>
            <person name="Liu C.W."/>
            <person name="Huang X.H."/>
            <person name="Zhou X."/>
            <person name="Zhuo J.C."/>
            <person name="Zhang C.X."/>
            <person name="Bao Y.Y."/>
        </authorList>
    </citation>
    <scope>NUCLEOTIDE SEQUENCE</scope>
    <source>
        <strain evidence="7">51</strain>
    </source>
</reference>
<keyword evidence="5 6" id="KW-0111">Calcium/phospholipid-binding</keyword>
<keyword evidence="3 6" id="KW-0106">Calcium</keyword>
<dbReference type="SMART" id="SM00335">
    <property type="entry name" value="ANX"/>
    <property type="match status" value="4"/>
</dbReference>
<dbReference type="FunFam" id="1.10.220.10:FF:000002">
    <property type="entry name" value="Annexin"/>
    <property type="match status" value="1"/>
</dbReference>
<dbReference type="AlphaFoldDB" id="A0A1D8DD03"/>
<dbReference type="OrthoDB" id="37886at2759"/>
<protein>
    <recommendedName>
        <fullName evidence="6">Annexin</fullName>
    </recommendedName>
</protein>
<dbReference type="SUPFAM" id="SSF47874">
    <property type="entry name" value="Annexin"/>
    <property type="match status" value="1"/>
</dbReference>
<keyword evidence="4 6" id="KW-0041">Annexin</keyword>
<dbReference type="InterPro" id="IPR037104">
    <property type="entry name" value="Annexin_sf"/>
</dbReference>